<name>A0A7R7XLD1_9EURO</name>
<keyword evidence="2 3" id="KW-0040">ANK repeat</keyword>
<dbReference type="InterPro" id="IPR002110">
    <property type="entry name" value="Ankyrin_rpt"/>
</dbReference>
<evidence type="ECO:0000256" key="3">
    <source>
        <dbReference type="PROSITE-ProRule" id="PRU00023"/>
    </source>
</evidence>
<accession>A0A7R7XLD1</accession>
<keyword evidence="1" id="KW-0677">Repeat</keyword>
<feature type="compositionally biased region" description="Low complexity" evidence="4">
    <location>
        <begin position="500"/>
        <end position="516"/>
    </location>
</feature>
<dbReference type="GeneID" id="64973646"/>
<evidence type="ECO:0000313" key="6">
    <source>
        <dbReference type="EMBL" id="BCS23641.1"/>
    </source>
</evidence>
<dbReference type="InterPro" id="IPR011009">
    <property type="entry name" value="Kinase-like_dom_sf"/>
</dbReference>
<dbReference type="GO" id="GO:0004672">
    <property type="term" value="F:protein kinase activity"/>
    <property type="evidence" value="ECO:0007669"/>
    <property type="project" value="InterPro"/>
</dbReference>
<dbReference type="GO" id="GO:0005524">
    <property type="term" value="F:ATP binding"/>
    <property type="evidence" value="ECO:0007669"/>
    <property type="project" value="InterPro"/>
</dbReference>
<feature type="repeat" description="ANK" evidence="3">
    <location>
        <begin position="713"/>
        <end position="745"/>
    </location>
</feature>
<evidence type="ECO:0000256" key="4">
    <source>
        <dbReference type="SAM" id="MobiDB-lite"/>
    </source>
</evidence>
<feature type="repeat" description="ANK" evidence="3">
    <location>
        <begin position="602"/>
        <end position="634"/>
    </location>
</feature>
<feature type="repeat" description="ANK" evidence="3">
    <location>
        <begin position="569"/>
        <end position="601"/>
    </location>
</feature>
<dbReference type="SMART" id="SM00220">
    <property type="entry name" value="S_TKc"/>
    <property type="match status" value="1"/>
</dbReference>
<evidence type="ECO:0000259" key="5">
    <source>
        <dbReference type="PROSITE" id="PS50011"/>
    </source>
</evidence>
<dbReference type="RefSeq" id="XP_041555835.1">
    <property type="nucleotide sequence ID" value="XM_041703117.1"/>
</dbReference>
<protein>
    <recommendedName>
        <fullName evidence="5">Protein kinase domain-containing protein</fullName>
    </recommendedName>
</protein>
<sequence>MDRVFRNRRPNEVRAQLLIKVSNAIEDSMPANERFAPRDRLAAIWTFETLKDFFWHHRLSLYPESIHRIRSELLQTISILIYIKWDGWARFDEIFLSYEGPMETRDRTDRRIRHYDIQTLKRDDFLGPEAGGQFLHMRSVFCPIYIEEGSDSVWEHGERLPFLAAKSQLRGRGGFGKVTKEVIAAKHYCTKSGIQMPEVEVARKVFTSKIDFDREKWNLNRLAECVAQHKHIVLPLATITVGNQFNILFPLAQMDLEKFLQGHLRHPEMCEMNDIIDEAINVVDALDHLHDRLGVSIHGYHMDVKPANILVYEDSGHREQSGVGSWKITDFGLSIIARAGRRGSADGLPQDRGTETRTHLLRREGTYQAPEVCSGPGPCRRSDIWSFGCILVRVLAFKLDGIDGLRALDDLRRLDNDGIGYYEDDHFTRGNPPVLNPHIENWITGLAQGNRQEYPDEFLHGCAKMLLSILQTDKNARPLARDVKEELGSLKAYLNIPHQPDSAADSSSGSGDESSPSLPPSTEPSTVYANSPDLAFLTDRLIQDIKTNDIRGVEQILSLRVNIDRANENNETPLGVAAEQGNEEVLELLLNATANVDARSAGGKTPLLIAIRKGHDRIAQILLDQGANCNVYSDEGLTCLHYATWPQTSAGLLRLLIAQVRRINIDIDIPTHDGTHRTPLMMLLKHFADDRDWEAKFNGLVEAGADVNRRDANDISPLRCAVTEGSTTAVRLLIEQGANLEDFSAVHPKNNAIKTELQRAYETRRRGSLASSRSRRSLWSWSVIRRVFSS</sequence>
<dbReference type="OrthoDB" id="5986190at2759"/>
<proteinExistence type="predicted"/>
<reference evidence="6" key="1">
    <citation type="submission" date="2021-01" db="EMBL/GenBank/DDBJ databases">
        <authorList>
            <consortium name="Aspergillus puulaauensis MK2 genome sequencing consortium"/>
            <person name="Kazuki M."/>
            <person name="Futagami T."/>
        </authorList>
    </citation>
    <scope>NUCLEOTIDE SEQUENCE</scope>
    <source>
        <strain evidence="6">MK2</strain>
    </source>
</reference>
<organism evidence="6 7">
    <name type="scientific">Aspergillus puulaauensis</name>
    <dbReference type="NCBI Taxonomy" id="1220207"/>
    <lineage>
        <taxon>Eukaryota</taxon>
        <taxon>Fungi</taxon>
        <taxon>Dikarya</taxon>
        <taxon>Ascomycota</taxon>
        <taxon>Pezizomycotina</taxon>
        <taxon>Eurotiomycetes</taxon>
        <taxon>Eurotiomycetidae</taxon>
        <taxon>Eurotiales</taxon>
        <taxon>Aspergillaceae</taxon>
        <taxon>Aspergillus</taxon>
    </lineage>
</organism>
<dbReference type="AlphaFoldDB" id="A0A7R7XLD1"/>
<dbReference type="Pfam" id="PF00069">
    <property type="entry name" value="Pkinase"/>
    <property type="match status" value="1"/>
</dbReference>
<dbReference type="SMART" id="SM00248">
    <property type="entry name" value="ANK"/>
    <property type="match status" value="5"/>
</dbReference>
<reference evidence="6" key="2">
    <citation type="submission" date="2021-02" db="EMBL/GenBank/DDBJ databases">
        <title>Aspergillus puulaauensis MK2 genome sequence.</title>
        <authorList>
            <person name="Futagami T."/>
            <person name="Mori K."/>
            <person name="Kadooka C."/>
            <person name="Tanaka T."/>
        </authorList>
    </citation>
    <scope>NUCLEOTIDE SEQUENCE</scope>
    <source>
        <strain evidence="6">MK2</strain>
    </source>
</reference>
<dbReference type="PANTHER" id="PTHR24198">
    <property type="entry name" value="ANKYRIN REPEAT AND PROTEIN KINASE DOMAIN-CONTAINING PROTEIN"/>
    <property type="match status" value="1"/>
</dbReference>
<dbReference type="SUPFAM" id="SSF48403">
    <property type="entry name" value="Ankyrin repeat"/>
    <property type="match status" value="1"/>
</dbReference>
<gene>
    <name evidence="6" type="ORF">APUU_40085A</name>
</gene>
<dbReference type="InterPro" id="IPR036770">
    <property type="entry name" value="Ankyrin_rpt-contain_sf"/>
</dbReference>
<dbReference type="Proteomes" id="UP000654913">
    <property type="component" value="Chromosome 4"/>
</dbReference>
<dbReference type="PANTHER" id="PTHR24198:SF165">
    <property type="entry name" value="ANKYRIN REPEAT-CONTAINING PROTEIN-RELATED"/>
    <property type="match status" value="1"/>
</dbReference>
<dbReference type="EMBL" id="AP024446">
    <property type="protein sequence ID" value="BCS23641.1"/>
    <property type="molecule type" value="Genomic_DNA"/>
</dbReference>
<dbReference type="KEGG" id="apuu:APUU_40085A"/>
<dbReference type="PROSITE" id="PS50011">
    <property type="entry name" value="PROTEIN_KINASE_DOM"/>
    <property type="match status" value="1"/>
</dbReference>
<evidence type="ECO:0000313" key="7">
    <source>
        <dbReference type="Proteomes" id="UP000654913"/>
    </source>
</evidence>
<dbReference type="Gene3D" id="1.10.510.10">
    <property type="entry name" value="Transferase(Phosphotransferase) domain 1"/>
    <property type="match status" value="1"/>
</dbReference>
<dbReference type="InterPro" id="IPR000719">
    <property type="entry name" value="Prot_kinase_dom"/>
</dbReference>
<evidence type="ECO:0000256" key="1">
    <source>
        <dbReference type="ARBA" id="ARBA00022737"/>
    </source>
</evidence>
<feature type="domain" description="Protein kinase" evidence="5">
    <location>
        <begin position="164"/>
        <end position="494"/>
    </location>
</feature>
<dbReference type="SUPFAM" id="SSF56112">
    <property type="entry name" value="Protein kinase-like (PK-like)"/>
    <property type="match status" value="1"/>
</dbReference>
<feature type="region of interest" description="Disordered" evidence="4">
    <location>
        <begin position="498"/>
        <end position="529"/>
    </location>
</feature>
<evidence type="ECO:0000256" key="2">
    <source>
        <dbReference type="ARBA" id="ARBA00023043"/>
    </source>
</evidence>
<keyword evidence="7" id="KW-1185">Reference proteome</keyword>
<dbReference type="PROSITE" id="PS50297">
    <property type="entry name" value="ANK_REP_REGION"/>
    <property type="match status" value="3"/>
</dbReference>
<dbReference type="Pfam" id="PF12796">
    <property type="entry name" value="Ank_2"/>
    <property type="match status" value="1"/>
</dbReference>
<dbReference type="PROSITE" id="PS50088">
    <property type="entry name" value="ANK_REPEAT"/>
    <property type="match status" value="3"/>
</dbReference>
<dbReference type="Gene3D" id="1.25.40.20">
    <property type="entry name" value="Ankyrin repeat-containing domain"/>
    <property type="match status" value="2"/>
</dbReference>